<reference evidence="3" key="1">
    <citation type="submission" date="2024-06" db="EMBL/GenBank/DDBJ databases">
        <authorList>
            <person name="Chang H.C."/>
            <person name="Mun S.Y."/>
        </authorList>
    </citation>
    <scope>NUCLEOTIDE SEQUENCE [LARGE SCALE GENOMIC DNA]</scope>
    <source>
        <strain evidence="3">KT1</strain>
    </source>
</reference>
<dbReference type="Pfam" id="PF03837">
    <property type="entry name" value="RecT"/>
    <property type="match status" value="1"/>
</dbReference>
<dbReference type="Proteomes" id="UP001302696">
    <property type="component" value="Chromosome"/>
</dbReference>
<dbReference type="NCBIfam" id="TIGR00616">
    <property type="entry name" value="rect"/>
    <property type="match status" value="1"/>
</dbReference>
<dbReference type="InterPro" id="IPR004590">
    <property type="entry name" value="ssDNA_annealing_RecT"/>
</dbReference>
<protein>
    <submittedName>
        <fullName evidence="2">Recombinase RecT</fullName>
    </submittedName>
</protein>
<feature type="compositionally biased region" description="Basic and acidic residues" evidence="1">
    <location>
        <begin position="266"/>
        <end position="277"/>
    </location>
</feature>
<keyword evidence="3" id="KW-1185">Reference proteome</keyword>
<proteinExistence type="predicted"/>
<organism evidence="2 3">
    <name type="scientific">Pediococcus inopinatus</name>
    <dbReference type="NCBI Taxonomy" id="114090"/>
    <lineage>
        <taxon>Bacteria</taxon>
        <taxon>Bacillati</taxon>
        <taxon>Bacillota</taxon>
        <taxon>Bacilli</taxon>
        <taxon>Lactobacillales</taxon>
        <taxon>Lactobacillaceae</taxon>
        <taxon>Pediococcus</taxon>
    </lineage>
</organism>
<evidence type="ECO:0000313" key="2">
    <source>
        <dbReference type="EMBL" id="WPC22624.1"/>
    </source>
</evidence>
<sequence length="311" mass="34539">MNATNGSRQVQKGNVQSATIKGLMESPAMQKKFGEVLKGKAKGFTTSVLNLVNSDSYLADAQPMSIITGAMVAATLDLQIDKNLGYAYLVPFNTKNKATGKWEKKANFVLGYKGYIQLAQRSGQYKSINLVTVYEGQVKSWNPLTEELDYDPNSRTSDKVIGYVGRFQLLNGFTKTTYWTWDEVEAHRIANNKDRDKKKLSGVWKTNYDAMAQKTVLRSLLSKWGILSIDMQTAVKSDETASVIDDSDELVKDPTVLDNVEEEDEPAKQEDESKDVPDNVNAETGEIRDGKTSDNSTVLDGFNEAMKDTAK</sequence>
<evidence type="ECO:0000256" key="1">
    <source>
        <dbReference type="SAM" id="MobiDB-lite"/>
    </source>
</evidence>
<dbReference type="EMBL" id="CP104778">
    <property type="protein sequence ID" value="WPC22624.1"/>
    <property type="molecule type" value="Genomic_DNA"/>
</dbReference>
<accession>A0ABZ0Q8F3</accession>
<feature type="region of interest" description="Disordered" evidence="1">
    <location>
        <begin position="239"/>
        <end position="311"/>
    </location>
</feature>
<gene>
    <name evidence="2" type="ORF">N6G96_06105</name>
</gene>
<dbReference type="InterPro" id="IPR018330">
    <property type="entry name" value="RecT_fam"/>
</dbReference>
<evidence type="ECO:0000313" key="3">
    <source>
        <dbReference type="Proteomes" id="UP001302696"/>
    </source>
</evidence>
<name>A0ABZ0Q8F3_9LACO</name>